<dbReference type="Proteomes" id="UP000829196">
    <property type="component" value="Unassembled WGS sequence"/>
</dbReference>
<gene>
    <name evidence="2" type="ORF">KFK09_005465</name>
</gene>
<accession>A0A8T3C125</accession>
<keyword evidence="3" id="KW-1185">Reference proteome</keyword>
<feature type="compositionally biased region" description="Basic and acidic residues" evidence="1">
    <location>
        <begin position="17"/>
        <end position="34"/>
    </location>
</feature>
<dbReference type="AlphaFoldDB" id="A0A8T3C125"/>
<reference evidence="2" key="1">
    <citation type="journal article" date="2022" name="Front. Genet.">
        <title>Chromosome-Scale Assembly of the Dendrobium nobile Genome Provides Insights Into the Molecular Mechanism of the Biosynthesis of the Medicinal Active Ingredient of Dendrobium.</title>
        <authorList>
            <person name="Xu Q."/>
            <person name="Niu S.-C."/>
            <person name="Li K.-L."/>
            <person name="Zheng P.-J."/>
            <person name="Zhang X.-J."/>
            <person name="Jia Y."/>
            <person name="Liu Y."/>
            <person name="Niu Y.-X."/>
            <person name="Yu L.-H."/>
            <person name="Chen D.-F."/>
            <person name="Zhang G.-Q."/>
        </authorList>
    </citation>
    <scope>NUCLEOTIDE SEQUENCE</scope>
    <source>
        <tissue evidence="2">Leaf</tissue>
    </source>
</reference>
<sequence length="72" mass="7704">MAANNLLSPALCPSKKRNGEGGGRERDQEMDKRGQSGGRQGWLPGFMQKVSGARLGQFFGECGAGQDLTFTN</sequence>
<protein>
    <submittedName>
        <fullName evidence="2">Uncharacterized protein</fullName>
    </submittedName>
</protein>
<evidence type="ECO:0000256" key="1">
    <source>
        <dbReference type="SAM" id="MobiDB-lite"/>
    </source>
</evidence>
<organism evidence="2 3">
    <name type="scientific">Dendrobium nobile</name>
    <name type="common">Orchid</name>
    <dbReference type="NCBI Taxonomy" id="94219"/>
    <lineage>
        <taxon>Eukaryota</taxon>
        <taxon>Viridiplantae</taxon>
        <taxon>Streptophyta</taxon>
        <taxon>Embryophyta</taxon>
        <taxon>Tracheophyta</taxon>
        <taxon>Spermatophyta</taxon>
        <taxon>Magnoliopsida</taxon>
        <taxon>Liliopsida</taxon>
        <taxon>Asparagales</taxon>
        <taxon>Orchidaceae</taxon>
        <taxon>Epidendroideae</taxon>
        <taxon>Malaxideae</taxon>
        <taxon>Dendrobiinae</taxon>
        <taxon>Dendrobium</taxon>
    </lineage>
</organism>
<feature type="region of interest" description="Disordered" evidence="1">
    <location>
        <begin position="1"/>
        <end position="45"/>
    </location>
</feature>
<comment type="caution">
    <text evidence="2">The sequence shown here is derived from an EMBL/GenBank/DDBJ whole genome shotgun (WGS) entry which is preliminary data.</text>
</comment>
<proteinExistence type="predicted"/>
<name>A0A8T3C125_DENNO</name>
<evidence type="ECO:0000313" key="2">
    <source>
        <dbReference type="EMBL" id="KAI0523075.1"/>
    </source>
</evidence>
<evidence type="ECO:0000313" key="3">
    <source>
        <dbReference type="Proteomes" id="UP000829196"/>
    </source>
</evidence>
<dbReference type="EMBL" id="JAGYWB010000005">
    <property type="protein sequence ID" value="KAI0523075.1"/>
    <property type="molecule type" value="Genomic_DNA"/>
</dbReference>